<evidence type="ECO:0000313" key="3">
    <source>
        <dbReference type="Proteomes" id="UP000664521"/>
    </source>
</evidence>
<dbReference type="EMBL" id="CAJPDS010000066">
    <property type="protein sequence ID" value="CAF9933144.1"/>
    <property type="molecule type" value="Genomic_DNA"/>
</dbReference>
<dbReference type="OrthoDB" id="46529at2759"/>
<feature type="region of interest" description="Disordered" evidence="1">
    <location>
        <begin position="17"/>
        <end position="38"/>
    </location>
</feature>
<feature type="compositionally biased region" description="Basic and acidic residues" evidence="1">
    <location>
        <begin position="23"/>
        <end position="34"/>
    </location>
</feature>
<sequence>MDVCITCRKPLILEIDSEDDDESTHSEDSSRSDAGRTVPDSVELTCGCHFHWECLLDAYSMNECPNCGAHITRVTSTGEQQILCNLNNEGGLQEGLDIMPLLIEASYMKTYPEERRGRAFVEFAGEGDVISMIDMLREDAEDGNGGDSIDLLRYQDPLSGMSSALHAAVNSNNVTVAWLLLWLASGLDTARFPQEIATHAQEMELARENVTGKLDVRTLKDSDGMTAQQRATITGGVWTEMDQARMVGCLFGLSSDSFSWTSCKTPPSHNHDSLHMLSATNHSPELQAPSPRASAPAWSRMCPSIYCLVVTAKRKGI</sequence>
<accession>A0A8H3IYP2</accession>
<comment type="caution">
    <text evidence="2">The sequence shown here is derived from an EMBL/GenBank/DDBJ whole genome shotgun (WGS) entry which is preliminary data.</text>
</comment>
<evidence type="ECO:0000256" key="1">
    <source>
        <dbReference type="SAM" id="MobiDB-lite"/>
    </source>
</evidence>
<proteinExistence type="predicted"/>
<organism evidence="2 3">
    <name type="scientific">Heterodermia speciosa</name>
    <dbReference type="NCBI Taxonomy" id="116794"/>
    <lineage>
        <taxon>Eukaryota</taxon>
        <taxon>Fungi</taxon>
        <taxon>Dikarya</taxon>
        <taxon>Ascomycota</taxon>
        <taxon>Pezizomycotina</taxon>
        <taxon>Lecanoromycetes</taxon>
        <taxon>OSLEUM clade</taxon>
        <taxon>Lecanoromycetidae</taxon>
        <taxon>Caliciales</taxon>
        <taxon>Physciaceae</taxon>
        <taxon>Heterodermia</taxon>
    </lineage>
</organism>
<reference evidence="2" key="1">
    <citation type="submission" date="2021-03" db="EMBL/GenBank/DDBJ databases">
        <authorList>
            <person name="Tagirdzhanova G."/>
        </authorList>
    </citation>
    <scope>NUCLEOTIDE SEQUENCE</scope>
</reference>
<name>A0A8H3IYP2_9LECA</name>
<gene>
    <name evidence="2" type="ORF">HETSPECPRED_008550</name>
</gene>
<evidence type="ECO:0000313" key="2">
    <source>
        <dbReference type="EMBL" id="CAF9933144.1"/>
    </source>
</evidence>
<protein>
    <submittedName>
        <fullName evidence="2">Uncharacterized protein</fullName>
    </submittedName>
</protein>
<dbReference type="AlphaFoldDB" id="A0A8H3IYP2"/>
<dbReference type="Proteomes" id="UP000664521">
    <property type="component" value="Unassembled WGS sequence"/>
</dbReference>
<keyword evidence="3" id="KW-1185">Reference proteome</keyword>